<dbReference type="InterPro" id="IPR000644">
    <property type="entry name" value="CBS_dom"/>
</dbReference>
<organism evidence="4 5">
    <name type="scientific">Candidatus Terasakiella magnetica</name>
    <dbReference type="NCBI Taxonomy" id="1867952"/>
    <lineage>
        <taxon>Bacteria</taxon>
        <taxon>Pseudomonadati</taxon>
        <taxon>Pseudomonadota</taxon>
        <taxon>Alphaproteobacteria</taxon>
        <taxon>Rhodospirillales</taxon>
        <taxon>Terasakiellaceae</taxon>
        <taxon>Terasakiella</taxon>
    </lineage>
</organism>
<feature type="domain" description="CBS" evidence="3">
    <location>
        <begin position="11"/>
        <end position="69"/>
    </location>
</feature>
<dbReference type="OrthoDB" id="9783590at2"/>
<evidence type="ECO:0000256" key="1">
    <source>
        <dbReference type="ARBA" id="ARBA00023122"/>
    </source>
</evidence>
<evidence type="ECO:0000259" key="3">
    <source>
        <dbReference type="PROSITE" id="PS51371"/>
    </source>
</evidence>
<dbReference type="Pfam" id="PF00571">
    <property type="entry name" value="CBS"/>
    <property type="match status" value="2"/>
</dbReference>
<dbReference type="PANTHER" id="PTHR43080">
    <property type="entry name" value="CBS DOMAIN-CONTAINING PROTEIN CBSX3, MITOCHONDRIAL"/>
    <property type="match status" value="1"/>
</dbReference>
<evidence type="ECO:0000256" key="2">
    <source>
        <dbReference type="PROSITE-ProRule" id="PRU00703"/>
    </source>
</evidence>
<keyword evidence="1 2" id="KW-0129">CBS domain</keyword>
<dbReference type="EMBL" id="FLYE01000044">
    <property type="protein sequence ID" value="SCA57473.1"/>
    <property type="molecule type" value="Genomic_DNA"/>
</dbReference>
<dbReference type="PROSITE" id="PS51371">
    <property type="entry name" value="CBS"/>
    <property type="match status" value="2"/>
</dbReference>
<dbReference type="SUPFAM" id="SSF54631">
    <property type="entry name" value="CBS-domain pair"/>
    <property type="match status" value="1"/>
</dbReference>
<dbReference type="AlphaFoldDB" id="A0A1C3RJR8"/>
<dbReference type="STRING" id="1867952.MTBPR1_50229"/>
<evidence type="ECO:0000313" key="5">
    <source>
        <dbReference type="Proteomes" id="UP000231658"/>
    </source>
</evidence>
<dbReference type="SMART" id="SM00116">
    <property type="entry name" value="CBS"/>
    <property type="match status" value="2"/>
</dbReference>
<accession>A0A1C3RJR8</accession>
<reference evidence="4 5" key="1">
    <citation type="submission" date="2016-07" db="EMBL/GenBank/DDBJ databases">
        <authorList>
            <person name="Lefevre C.T."/>
        </authorList>
    </citation>
    <scope>NUCLEOTIDE SEQUENCE [LARGE SCALE GENOMIC DNA]</scope>
    <source>
        <strain evidence="4">PR1</strain>
    </source>
</reference>
<gene>
    <name evidence="4" type="ORF">MTBPR1_50229</name>
</gene>
<dbReference type="PANTHER" id="PTHR43080:SF2">
    <property type="entry name" value="CBS DOMAIN-CONTAINING PROTEIN"/>
    <property type="match status" value="1"/>
</dbReference>
<protein>
    <recommendedName>
        <fullName evidence="3">CBS domain-containing protein</fullName>
    </recommendedName>
</protein>
<dbReference type="RefSeq" id="WP_069189491.1">
    <property type="nucleotide sequence ID" value="NZ_FLYE01000044.1"/>
</dbReference>
<dbReference type="InterPro" id="IPR046342">
    <property type="entry name" value="CBS_dom_sf"/>
</dbReference>
<proteinExistence type="predicted"/>
<keyword evidence="5" id="KW-1185">Reference proteome</keyword>
<dbReference type="InterPro" id="IPR051257">
    <property type="entry name" value="Diverse_CBS-Domain"/>
</dbReference>
<feature type="domain" description="CBS" evidence="3">
    <location>
        <begin position="78"/>
        <end position="137"/>
    </location>
</feature>
<dbReference type="Proteomes" id="UP000231658">
    <property type="component" value="Unassembled WGS sequence"/>
</dbReference>
<evidence type="ECO:0000313" key="4">
    <source>
        <dbReference type="EMBL" id="SCA57473.1"/>
    </source>
</evidence>
<name>A0A1C3RJR8_9PROT</name>
<sequence>MLHTVRVQDFMVTDFVKLSPEDNMYHAVQVLAHKEIPAAVVVDKREKLVGILSETDCMRVVLDASYNERPPGSVEQYMTTEMDTIDVDSTLIDTAAIFRDKTFRLYPVMDHGRLVGIVTRRRVLRATEPFFERFNNVQRG</sequence>
<dbReference type="Gene3D" id="3.10.580.10">
    <property type="entry name" value="CBS-domain"/>
    <property type="match status" value="1"/>
</dbReference>